<evidence type="ECO:0000313" key="2">
    <source>
        <dbReference type="Proteomes" id="UP001199424"/>
    </source>
</evidence>
<protein>
    <submittedName>
        <fullName evidence="1">Uncharacterized protein</fullName>
    </submittedName>
</protein>
<dbReference type="RefSeq" id="WP_308449223.1">
    <property type="nucleotide sequence ID" value="NZ_JAJEQC010000006.1"/>
</dbReference>
<proteinExistence type="predicted"/>
<dbReference type="AlphaFoldDB" id="A0AAE3DHI3"/>
<dbReference type="Proteomes" id="UP001199424">
    <property type="component" value="Unassembled WGS sequence"/>
</dbReference>
<evidence type="ECO:0000313" key="1">
    <source>
        <dbReference type="EMBL" id="MCC2136863.1"/>
    </source>
</evidence>
<comment type="caution">
    <text evidence="1">The sequence shown here is derived from an EMBL/GenBank/DDBJ whole genome shotgun (WGS) entry which is preliminary data.</text>
</comment>
<gene>
    <name evidence="1" type="ORF">LKD31_07515</name>
</gene>
<reference evidence="1" key="1">
    <citation type="submission" date="2021-10" db="EMBL/GenBank/DDBJ databases">
        <title>Anaerobic single-cell dispensing facilitates the cultivation of human gut bacteria.</title>
        <authorList>
            <person name="Afrizal A."/>
        </authorList>
    </citation>
    <scope>NUCLEOTIDE SEQUENCE</scope>
    <source>
        <strain evidence="1">CLA-AA-H250</strain>
    </source>
</reference>
<accession>A0AAE3DHI3</accession>
<name>A0AAE3DHI3_9FIRM</name>
<dbReference type="EMBL" id="JAJEQC010000006">
    <property type="protein sequence ID" value="MCC2136863.1"/>
    <property type="molecule type" value="Genomic_DNA"/>
</dbReference>
<keyword evidence="2" id="KW-1185">Reference proteome</keyword>
<sequence length="349" mass="40344">MYDEKIRALRMERQHLLTPANETEYDALYRDLQPGQNVYWNGFGQPPTLSFRADFDDLVYNKSRQFRRELIKGRFAGGNLGWILPEDLELFAALYRKPLKNATMTQQMLLERIEMSGPYTIGQLKEESGLLVKEITPALHRLQEAFLIYEDQYDGEWDRGWYRFGEFFSDFSLDRYTKTEALKIVLRRFAHRFVWFTPAMAKSFYKLPEKEIKLAIAGLVSEDVLVESDGGYLLKEDAETLKTYTAPEFHSVYALHRNDPLYKAFEPALKSLAKSLTEGLPYDCDSLQYLLIDGVFHGAVVGHFRNGPYDLNDVRIDDASLLSRKEEIIAAVQTVNFGALPQRFMGEKP</sequence>
<organism evidence="1 2">
    <name type="scientific">Hominenteromicrobium mulieris</name>
    <dbReference type="NCBI Taxonomy" id="2885357"/>
    <lineage>
        <taxon>Bacteria</taxon>
        <taxon>Bacillati</taxon>
        <taxon>Bacillota</taxon>
        <taxon>Clostridia</taxon>
        <taxon>Eubacteriales</taxon>
        <taxon>Oscillospiraceae</taxon>
        <taxon>Hominenteromicrobium</taxon>
    </lineage>
</organism>